<protein>
    <submittedName>
        <fullName evidence="1">Uncharacterized protein</fullName>
    </submittedName>
</protein>
<keyword evidence="2" id="KW-1185">Reference proteome</keyword>
<proteinExistence type="predicted"/>
<dbReference type="Proteomes" id="UP000594468">
    <property type="component" value="Chromosome"/>
</dbReference>
<sequence length="131" mass="15177">MPVRVGWGDAEKSYIYLQLIGHWSWNDWNQALLDGRLLAQEAGRSVGLMANFADSFSLPTNSLMHYQRSMDHEFAVWRLIVLVSPNPLMRPIMRLFRPMYPRFQQRITVAATIQEARNILKYGARKPVANT</sequence>
<organism evidence="1 2">
    <name type="scientific">Phototrophicus methaneseepsis</name>
    <dbReference type="NCBI Taxonomy" id="2710758"/>
    <lineage>
        <taxon>Bacteria</taxon>
        <taxon>Bacillati</taxon>
        <taxon>Chloroflexota</taxon>
        <taxon>Candidatus Thermofontia</taxon>
        <taxon>Phototrophicales</taxon>
        <taxon>Phototrophicaceae</taxon>
        <taxon>Phototrophicus</taxon>
    </lineage>
</organism>
<gene>
    <name evidence="1" type="ORF">G4Y79_23945</name>
</gene>
<evidence type="ECO:0000313" key="2">
    <source>
        <dbReference type="Proteomes" id="UP000594468"/>
    </source>
</evidence>
<dbReference type="EMBL" id="CP062983">
    <property type="protein sequence ID" value="QPC82699.1"/>
    <property type="molecule type" value="Genomic_DNA"/>
</dbReference>
<name>A0A7S8E9G9_9CHLR</name>
<dbReference type="KEGG" id="pmet:G4Y79_23945"/>
<dbReference type="AlphaFoldDB" id="A0A7S8E9G9"/>
<dbReference type="RefSeq" id="WP_195170768.1">
    <property type="nucleotide sequence ID" value="NZ_CP062983.1"/>
</dbReference>
<reference evidence="1 2" key="1">
    <citation type="submission" date="2020-02" db="EMBL/GenBank/DDBJ databases">
        <authorList>
            <person name="Zheng R.K."/>
            <person name="Sun C.M."/>
        </authorList>
    </citation>
    <scope>NUCLEOTIDE SEQUENCE [LARGE SCALE GENOMIC DNA]</scope>
    <source>
        <strain evidence="2">rifampicinis</strain>
    </source>
</reference>
<accession>A0A7S8E9G9</accession>
<evidence type="ECO:0000313" key="1">
    <source>
        <dbReference type="EMBL" id="QPC82699.1"/>
    </source>
</evidence>